<protein>
    <submittedName>
        <fullName evidence="1">Uncharacterized protein</fullName>
    </submittedName>
</protein>
<sequence>MIMASNYTIKNVGRKEPSKEAINNFIEAYKKMIEANEEQERQENGPNTGTA</sequence>
<organism evidence="1 2">
    <name type="scientific">Salipaludibacillus agaradhaerens</name>
    <name type="common">Bacillus agaradhaerens</name>
    <dbReference type="NCBI Taxonomy" id="76935"/>
    <lineage>
        <taxon>Bacteria</taxon>
        <taxon>Bacillati</taxon>
        <taxon>Bacillota</taxon>
        <taxon>Bacilli</taxon>
        <taxon>Bacillales</taxon>
        <taxon>Bacillaceae</taxon>
    </lineage>
</organism>
<proteinExistence type="predicted"/>
<dbReference type="RefSeq" id="WP_257820150.1">
    <property type="nucleotide sequence ID" value="NZ_JABXYM010000001.1"/>
</dbReference>
<gene>
    <name evidence="1" type="ORF">HXA33_02525</name>
</gene>
<evidence type="ECO:0000313" key="2">
    <source>
        <dbReference type="Proteomes" id="UP001057753"/>
    </source>
</evidence>
<keyword evidence="2" id="KW-1185">Reference proteome</keyword>
<name>A0A9Q4AZA2_SALAG</name>
<evidence type="ECO:0000313" key="1">
    <source>
        <dbReference type="EMBL" id="MCR6095409.1"/>
    </source>
</evidence>
<reference evidence="1" key="1">
    <citation type="submission" date="2020-06" db="EMBL/GenBank/DDBJ databases">
        <title>Insight into the genomes of haloalkaliphilic bacilli from Kenyan soda lakes.</title>
        <authorList>
            <person name="Mwirichia R."/>
            <person name="Villamizar G.C."/>
            <person name="Poehlein A."/>
            <person name="Mugweru J."/>
            <person name="Kipnyargis A."/>
            <person name="Kiplimo D."/>
            <person name="Orwa P."/>
            <person name="Daniel R."/>
        </authorList>
    </citation>
    <scope>NUCLEOTIDE SEQUENCE</scope>
    <source>
        <strain evidence="1">B1096_S55</strain>
    </source>
</reference>
<dbReference type="Proteomes" id="UP001057753">
    <property type="component" value="Unassembled WGS sequence"/>
</dbReference>
<dbReference type="AlphaFoldDB" id="A0A9Q4AZA2"/>
<dbReference type="EMBL" id="JABXYM010000001">
    <property type="protein sequence ID" value="MCR6095409.1"/>
    <property type="molecule type" value="Genomic_DNA"/>
</dbReference>
<comment type="caution">
    <text evidence="1">The sequence shown here is derived from an EMBL/GenBank/DDBJ whole genome shotgun (WGS) entry which is preliminary data.</text>
</comment>
<accession>A0A9Q4AZA2</accession>